<name>A0A6H9UNL7_9ACTN</name>
<keyword evidence="3" id="KW-1185">Reference proteome</keyword>
<dbReference type="RefSeq" id="WP_150958369.1">
    <property type="nucleotide sequence ID" value="NZ_VZRB01000058.1"/>
</dbReference>
<keyword evidence="1" id="KW-1133">Transmembrane helix</keyword>
<gene>
    <name evidence="2" type="ORF">F7R91_39355</name>
</gene>
<evidence type="ECO:0000313" key="2">
    <source>
        <dbReference type="EMBL" id="KAB1139560.1"/>
    </source>
</evidence>
<organism evidence="2 3">
    <name type="scientific">Streptomyces luteolifulvus</name>
    <dbReference type="NCBI Taxonomy" id="2615112"/>
    <lineage>
        <taxon>Bacteria</taxon>
        <taxon>Bacillati</taxon>
        <taxon>Actinomycetota</taxon>
        <taxon>Actinomycetes</taxon>
        <taxon>Kitasatosporales</taxon>
        <taxon>Streptomycetaceae</taxon>
        <taxon>Streptomyces</taxon>
    </lineage>
</organism>
<evidence type="ECO:0000313" key="3">
    <source>
        <dbReference type="Proteomes" id="UP000442707"/>
    </source>
</evidence>
<dbReference type="AlphaFoldDB" id="A0A6H9UNL7"/>
<accession>A0A6H9UNL7</accession>
<reference evidence="2 3" key="1">
    <citation type="submission" date="2019-09" db="EMBL/GenBank/DDBJ databases">
        <title>Screening of Novel Bioactive Compounds from Soil-Associated.</title>
        <authorList>
            <person name="Zhao S."/>
        </authorList>
    </citation>
    <scope>NUCLEOTIDE SEQUENCE [LARGE SCALE GENOMIC DNA]</scope>
    <source>
        <strain evidence="2 3">HIT-DPA4</strain>
    </source>
</reference>
<keyword evidence="1" id="KW-0812">Transmembrane</keyword>
<keyword evidence="1" id="KW-0472">Membrane</keyword>
<feature type="transmembrane region" description="Helical" evidence="1">
    <location>
        <begin position="54"/>
        <end position="75"/>
    </location>
</feature>
<evidence type="ECO:0000256" key="1">
    <source>
        <dbReference type="SAM" id="Phobius"/>
    </source>
</evidence>
<sequence length="94" mass="9788">MTGPAGPDPGPGDPGPVIFMEVVAAALFCAFALLHVALFLTPEAWRESAPARRSWRVLGALGPAAIAVLAVLLFYDVMAACRADKAACPRPATR</sequence>
<feature type="transmembrane region" description="Helical" evidence="1">
    <location>
        <begin position="17"/>
        <end position="42"/>
    </location>
</feature>
<proteinExistence type="predicted"/>
<protein>
    <submittedName>
        <fullName evidence="2">Uncharacterized protein</fullName>
    </submittedName>
</protein>
<dbReference type="Proteomes" id="UP000442707">
    <property type="component" value="Unassembled WGS sequence"/>
</dbReference>
<dbReference type="EMBL" id="VZRB01000058">
    <property type="protein sequence ID" value="KAB1139560.1"/>
    <property type="molecule type" value="Genomic_DNA"/>
</dbReference>
<comment type="caution">
    <text evidence="2">The sequence shown here is derived from an EMBL/GenBank/DDBJ whole genome shotgun (WGS) entry which is preliminary data.</text>
</comment>